<dbReference type="EMBL" id="NOJY02000002">
    <property type="protein sequence ID" value="RDY29352.1"/>
    <property type="molecule type" value="Genomic_DNA"/>
</dbReference>
<feature type="domain" description="Mannosyl-glycoprotein endo-beta-N-acetylglucosamidase-like" evidence="2">
    <location>
        <begin position="129"/>
        <end position="290"/>
    </location>
</feature>
<name>A0A371J9B0_9FIRM</name>
<dbReference type="SMART" id="SM00047">
    <property type="entry name" value="LYZ2"/>
    <property type="match status" value="1"/>
</dbReference>
<comment type="caution">
    <text evidence="3">The sequence shown here is derived from an EMBL/GenBank/DDBJ whole genome shotgun (WGS) entry which is preliminary data.</text>
</comment>
<dbReference type="InterPro" id="IPR002901">
    <property type="entry name" value="MGlyc_endo_b_GlcNAc-like_dom"/>
</dbReference>
<dbReference type="Gene3D" id="4.10.80.30">
    <property type="entry name" value="DNA polymerase, domain 6"/>
    <property type="match status" value="1"/>
</dbReference>
<evidence type="ECO:0000313" key="4">
    <source>
        <dbReference type="Proteomes" id="UP000215694"/>
    </source>
</evidence>
<reference evidence="3 4" key="1">
    <citation type="journal article" date="2017" name="Genome Announc.">
        <title>Draft Genome Sequence of Romboutsia weinsteinii sp. nov. Strain CCRI-19649(T) Isolated from Surface Water.</title>
        <authorList>
            <person name="Maheux A.F."/>
            <person name="Boudreau D.K."/>
            <person name="Berube E."/>
            <person name="Boissinot M."/>
            <person name="Cantin P."/>
            <person name="Raymond F."/>
            <person name="Corbeil J."/>
            <person name="Omar R.F."/>
            <person name="Bergeron M.G."/>
        </authorList>
    </citation>
    <scope>NUCLEOTIDE SEQUENCE [LARGE SCALE GENOMIC DNA]</scope>
    <source>
        <strain evidence="3 4">CCRI-19649</strain>
    </source>
</reference>
<gene>
    <name evidence="3" type="ORF">CHL78_001240</name>
</gene>
<dbReference type="Proteomes" id="UP000215694">
    <property type="component" value="Unassembled WGS sequence"/>
</dbReference>
<organism evidence="3 4">
    <name type="scientific">Romboutsia weinsteinii</name>
    <dbReference type="NCBI Taxonomy" id="2020949"/>
    <lineage>
        <taxon>Bacteria</taxon>
        <taxon>Bacillati</taxon>
        <taxon>Bacillota</taxon>
        <taxon>Clostridia</taxon>
        <taxon>Peptostreptococcales</taxon>
        <taxon>Peptostreptococcaceae</taxon>
        <taxon>Romboutsia</taxon>
    </lineage>
</organism>
<evidence type="ECO:0000256" key="1">
    <source>
        <dbReference type="ARBA" id="ARBA00022801"/>
    </source>
</evidence>
<dbReference type="InterPro" id="IPR051056">
    <property type="entry name" value="Glycosyl_Hydrolase_73"/>
</dbReference>
<dbReference type="Gene3D" id="1.10.530.10">
    <property type="match status" value="1"/>
</dbReference>
<dbReference type="RefSeq" id="WP_094367983.1">
    <property type="nucleotide sequence ID" value="NZ_NOJY02000002.1"/>
</dbReference>
<sequence length="299" mass="34480">MKNKIFIPIVVILLVALYTGVSNYSLKEINTEDLDVSKFIEIADEVSENKAQINWKYVASIIGVIQKNNFKSVDTDKIKYISNLFLEESTDEYKLNNLDLVLDKLNLKKKEKNRVTNYIEDLKYFGLKPERLGADTKYTKFIDNLKDDAIDNYKTYKVLPSITIAQAILESGWGESSLAKDYNNLFGIKADIYWSGSSVTLETTEFEDTKINDKFRKYDNQGDSLKDHAKFLAENKRYKNNGVFDMNTYIYQAKALEKAGYSTAMDENGKKLYASRLIEIIRQYNLQIIDSEVQSENLK</sequence>
<dbReference type="PANTHER" id="PTHR33308">
    <property type="entry name" value="PEPTIDOGLYCAN HYDROLASE FLGJ"/>
    <property type="match status" value="1"/>
</dbReference>
<proteinExistence type="predicted"/>
<evidence type="ECO:0000259" key="2">
    <source>
        <dbReference type="SMART" id="SM00047"/>
    </source>
</evidence>
<protein>
    <submittedName>
        <fullName evidence="3">Glucosaminidase</fullName>
    </submittedName>
</protein>
<dbReference type="PANTHER" id="PTHR33308:SF9">
    <property type="entry name" value="PEPTIDOGLYCAN HYDROLASE FLGJ"/>
    <property type="match status" value="1"/>
</dbReference>
<dbReference type="OrthoDB" id="977752at2"/>
<keyword evidence="4" id="KW-1185">Reference proteome</keyword>
<dbReference type="AlphaFoldDB" id="A0A371J9B0"/>
<evidence type="ECO:0000313" key="3">
    <source>
        <dbReference type="EMBL" id="RDY29352.1"/>
    </source>
</evidence>
<keyword evidence="1" id="KW-0378">Hydrolase</keyword>
<dbReference type="Pfam" id="PF01832">
    <property type="entry name" value="Glucosaminidase"/>
    <property type="match status" value="1"/>
</dbReference>
<accession>A0A371J9B0</accession>
<dbReference type="GO" id="GO:0004040">
    <property type="term" value="F:amidase activity"/>
    <property type="evidence" value="ECO:0007669"/>
    <property type="project" value="InterPro"/>
</dbReference>